<proteinExistence type="predicted"/>
<evidence type="ECO:0000313" key="2">
    <source>
        <dbReference type="EMBL" id="PZX43175.1"/>
    </source>
</evidence>
<feature type="domain" description="IPT/TIG" evidence="1">
    <location>
        <begin position="40"/>
        <end position="120"/>
    </location>
</feature>
<name>A0ABX5PZI3_9FLAO</name>
<dbReference type="InterPro" id="IPR013783">
    <property type="entry name" value="Ig-like_fold"/>
</dbReference>
<dbReference type="SUPFAM" id="SSF81296">
    <property type="entry name" value="E set domains"/>
    <property type="match status" value="2"/>
</dbReference>
<gene>
    <name evidence="2" type="ORF">LX97_00175</name>
</gene>
<comment type="caution">
    <text evidence="2">The sequence shown here is derived from an EMBL/GenBank/DDBJ whole genome shotgun (WGS) entry which is preliminary data.</text>
</comment>
<dbReference type="Proteomes" id="UP000248584">
    <property type="component" value="Unassembled WGS sequence"/>
</dbReference>
<dbReference type="InterPro" id="IPR014756">
    <property type="entry name" value="Ig_E-set"/>
</dbReference>
<sequence>MMKNWYKVLLLLGFITVVLIACEADLEIDQTVAEIKSEQPTISSFSPGTAPVNSLVDIEGTFLNFVTEAYIGNIEAQITSRITGQRLQIQVPNNAVSGVIKLVTDEGKEAVSSESLTVTYPVPTVTTALPANGDVNSLINIIGTDLVGITGVTFGGTAGTIEFQEDQALVVRVPNNVGIVDVVLTYLTSNGPAVLTASTNFEIILPQPTIGGFPAVLTRDNEVIVVGQDMNLITDGDVDGFPVIINSQSPTEIRFNVPSSVQTGYVDINLNFQGGGTITQTGTPYINGQFEQLYEFDSDPASVFVVDYSKDPNAMPSINGNVVQPPFPGNQYYALTMNTATGSTVARAKFADTSTNPAYADVLNSGNYGDNPVMHFWMHTEGTNPTFKIYIGGGSSSDRRQLDTYTAPGLNINEWNLYAVRLNGFIPNGQNTAGAFDLRLTPGSSSSPVPEIINLDWIIVTDRVLTEFGAIDMTDEFDPI</sequence>
<dbReference type="PROSITE" id="PS51257">
    <property type="entry name" value="PROKAR_LIPOPROTEIN"/>
    <property type="match status" value="1"/>
</dbReference>
<feature type="domain" description="IPT/TIG" evidence="1">
    <location>
        <begin position="123"/>
        <end position="187"/>
    </location>
</feature>
<dbReference type="Gene3D" id="2.60.40.10">
    <property type="entry name" value="Immunoglobulins"/>
    <property type="match status" value="2"/>
</dbReference>
<keyword evidence="3" id="KW-1185">Reference proteome</keyword>
<accession>A0ABX5PZI3</accession>
<evidence type="ECO:0000259" key="1">
    <source>
        <dbReference type="Pfam" id="PF01833"/>
    </source>
</evidence>
<organism evidence="2 3">
    <name type="scientific">Nonlabens dokdonensis</name>
    <dbReference type="NCBI Taxonomy" id="328515"/>
    <lineage>
        <taxon>Bacteria</taxon>
        <taxon>Pseudomonadati</taxon>
        <taxon>Bacteroidota</taxon>
        <taxon>Flavobacteriia</taxon>
        <taxon>Flavobacteriales</taxon>
        <taxon>Flavobacteriaceae</taxon>
        <taxon>Nonlabens</taxon>
    </lineage>
</organism>
<dbReference type="EMBL" id="QKZR01000001">
    <property type="protein sequence ID" value="PZX43175.1"/>
    <property type="molecule type" value="Genomic_DNA"/>
</dbReference>
<dbReference type="InterPro" id="IPR002909">
    <property type="entry name" value="IPT_dom"/>
</dbReference>
<dbReference type="Pfam" id="PF01833">
    <property type="entry name" value="TIG"/>
    <property type="match status" value="2"/>
</dbReference>
<protein>
    <recommendedName>
        <fullName evidence="1">IPT/TIG domain-containing protein</fullName>
    </recommendedName>
</protein>
<evidence type="ECO:0000313" key="3">
    <source>
        <dbReference type="Proteomes" id="UP000248584"/>
    </source>
</evidence>
<reference evidence="2 3" key="1">
    <citation type="submission" date="2018-06" db="EMBL/GenBank/DDBJ databases">
        <title>Genomic Encyclopedia of Archaeal and Bacterial Type Strains, Phase II (KMG-II): from individual species to whole genera.</title>
        <authorList>
            <person name="Goeker M."/>
        </authorList>
    </citation>
    <scope>NUCLEOTIDE SEQUENCE [LARGE SCALE GENOMIC DNA]</scope>
    <source>
        <strain evidence="2 3">DSM 17205</strain>
    </source>
</reference>